<dbReference type="PANTHER" id="PTHR34851">
    <property type="entry name" value="PROTEIN CBG05235-RELATED"/>
    <property type="match status" value="1"/>
</dbReference>
<reference evidence="3" key="1">
    <citation type="submission" date="2023-07" db="EMBL/GenBank/DDBJ databases">
        <authorList>
            <consortium name="CYATHOMIX"/>
        </authorList>
    </citation>
    <scope>NUCLEOTIDE SEQUENCE</scope>
    <source>
        <strain evidence="3">N/A</strain>
    </source>
</reference>
<keyword evidence="4" id="KW-1185">Reference proteome</keyword>
<evidence type="ECO:0000256" key="2">
    <source>
        <dbReference type="SAM" id="Phobius"/>
    </source>
</evidence>
<evidence type="ECO:0000313" key="4">
    <source>
        <dbReference type="Proteomes" id="UP001176961"/>
    </source>
</evidence>
<feature type="compositionally biased region" description="Pro residues" evidence="1">
    <location>
        <begin position="193"/>
        <end position="206"/>
    </location>
</feature>
<feature type="region of interest" description="Disordered" evidence="1">
    <location>
        <begin position="187"/>
        <end position="232"/>
    </location>
</feature>
<evidence type="ECO:0000256" key="1">
    <source>
        <dbReference type="SAM" id="MobiDB-lite"/>
    </source>
</evidence>
<feature type="transmembrane region" description="Helical" evidence="2">
    <location>
        <begin position="137"/>
        <end position="165"/>
    </location>
</feature>
<keyword evidence="2" id="KW-0472">Membrane</keyword>
<dbReference type="Proteomes" id="UP001176961">
    <property type="component" value="Unassembled WGS sequence"/>
</dbReference>
<evidence type="ECO:0000313" key="3">
    <source>
        <dbReference type="EMBL" id="CAJ0610214.1"/>
    </source>
</evidence>
<feature type="compositionally biased region" description="Basic and acidic residues" evidence="1">
    <location>
        <begin position="221"/>
        <end position="232"/>
    </location>
</feature>
<organism evidence="3 4">
    <name type="scientific">Cylicocyclus nassatus</name>
    <name type="common">Nematode worm</name>
    <dbReference type="NCBI Taxonomy" id="53992"/>
    <lineage>
        <taxon>Eukaryota</taxon>
        <taxon>Metazoa</taxon>
        <taxon>Ecdysozoa</taxon>
        <taxon>Nematoda</taxon>
        <taxon>Chromadorea</taxon>
        <taxon>Rhabditida</taxon>
        <taxon>Rhabditina</taxon>
        <taxon>Rhabditomorpha</taxon>
        <taxon>Strongyloidea</taxon>
        <taxon>Strongylidae</taxon>
        <taxon>Cylicocyclus</taxon>
    </lineage>
</organism>
<feature type="transmembrane region" description="Helical" evidence="2">
    <location>
        <begin position="21"/>
        <end position="40"/>
    </location>
</feature>
<name>A0AA36HHM1_CYLNA</name>
<feature type="transmembrane region" description="Helical" evidence="2">
    <location>
        <begin position="55"/>
        <end position="76"/>
    </location>
</feature>
<feature type="transmembrane region" description="Helical" evidence="2">
    <location>
        <begin position="88"/>
        <end position="112"/>
    </location>
</feature>
<protein>
    <submittedName>
        <fullName evidence="3">Uncharacterized protein</fullName>
    </submittedName>
</protein>
<sequence>MVNLFKLNNTQRRFFTCCGKLHVKLAFGIIILLTVFAETVETFHYIKGTIKTSSFITYTLEIWEYIVTVTMVLAFIQESTLLMLPYIVQMFVVVTLMFMFLCHIIFCIFAPYSSTAEQMFVEFEKAHYSLADREVHLIIAVIIAGGFTFVGAWFLVIALSTYQYFDFMNMKRTRKSARHEQLPVLVQPSPSDVQPPPPPTPAPSFPNPNFAGNSDDEDEVFEKSPYLKKEMV</sequence>
<keyword evidence="2" id="KW-0812">Transmembrane</keyword>
<dbReference type="PANTHER" id="PTHR34851:SF5">
    <property type="entry name" value="MARVEL DOMAIN-CONTAINING PROTEIN"/>
    <property type="match status" value="1"/>
</dbReference>
<dbReference type="AlphaFoldDB" id="A0AA36HHM1"/>
<proteinExistence type="predicted"/>
<dbReference type="EMBL" id="CATQJL010000326">
    <property type="protein sequence ID" value="CAJ0610214.1"/>
    <property type="molecule type" value="Genomic_DNA"/>
</dbReference>
<comment type="caution">
    <text evidence="3">The sequence shown here is derived from an EMBL/GenBank/DDBJ whole genome shotgun (WGS) entry which is preliminary data.</text>
</comment>
<gene>
    <name evidence="3" type="ORF">CYNAS_LOCUS22197</name>
</gene>
<keyword evidence="2" id="KW-1133">Transmembrane helix</keyword>
<accession>A0AA36HHM1</accession>